<reference evidence="2 3" key="1">
    <citation type="submission" date="2015-09" db="EMBL/GenBank/DDBJ databases">
        <title>Draft genome of a European isolate of the apple canker pathogen Neonectria ditissima.</title>
        <authorList>
            <person name="Gomez-Cortecero A."/>
            <person name="Harrison R.J."/>
            <person name="Armitage A.D."/>
        </authorList>
    </citation>
    <scope>NUCLEOTIDE SEQUENCE [LARGE SCALE GENOMIC DNA]</scope>
    <source>
        <strain evidence="2 3">R09/05</strain>
    </source>
</reference>
<dbReference type="EMBL" id="LKCW01000205">
    <property type="protein sequence ID" value="KPM36380.1"/>
    <property type="molecule type" value="Genomic_DNA"/>
</dbReference>
<protein>
    <submittedName>
        <fullName evidence="2">Uncharacterized protein</fullName>
    </submittedName>
</protein>
<feature type="compositionally biased region" description="Polar residues" evidence="1">
    <location>
        <begin position="210"/>
        <end position="230"/>
    </location>
</feature>
<feature type="compositionally biased region" description="Basic residues" evidence="1">
    <location>
        <begin position="245"/>
        <end position="257"/>
    </location>
</feature>
<sequence>MVPWIRTYRKYLGTCRGGPTWSRAKPAKRPERLGGENKKLRLVSSLLSRRAQNLAPPFLPPSPKKGLPVKTSTTETTSHLPLPPGPSDFPGPARPELLCPQVPSVVALKSPVPFPLTPVPLPTIARPVWSRLVSSGLVSSRLSALSRPVLSPTSLPFPFPRTGPDPGSTASGPWTKPPDPRSSRLAAPSLLASLATGPPLGHSTLTVRAATQSPNQDQQPFTTRNCSSPFTLPPLCPAPSARANARLRKQGPRSPRL</sequence>
<dbReference type="AlphaFoldDB" id="A0A0N8H5J9"/>
<keyword evidence="3" id="KW-1185">Reference proteome</keyword>
<evidence type="ECO:0000313" key="3">
    <source>
        <dbReference type="Proteomes" id="UP000050424"/>
    </source>
</evidence>
<accession>A0A0N8H5J9</accession>
<comment type="caution">
    <text evidence="2">The sequence shown here is derived from an EMBL/GenBank/DDBJ whole genome shotgun (WGS) entry which is preliminary data.</text>
</comment>
<evidence type="ECO:0000256" key="1">
    <source>
        <dbReference type="SAM" id="MobiDB-lite"/>
    </source>
</evidence>
<proteinExistence type="predicted"/>
<gene>
    <name evidence="2" type="ORF">AK830_g10182</name>
</gene>
<feature type="region of interest" description="Disordered" evidence="1">
    <location>
        <begin position="152"/>
        <end position="184"/>
    </location>
</feature>
<feature type="compositionally biased region" description="Polar residues" evidence="1">
    <location>
        <begin position="70"/>
        <end position="79"/>
    </location>
</feature>
<feature type="compositionally biased region" description="Pro residues" evidence="1">
    <location>
        <begin position="81"/>
        <end position="90"/>
    </location>
</feature>
<evidence type="ECO:0000313" key="2">
    <source>
        <dbReference type="EMBL" id="KPM36380.1"/>
    </source>
</evidence>
<dbReference type="Proteomes" id="UP000050424">
    <property type="component" value="Unassembled WGS sequence"/>
</dbReference>
<feature type="region of interest" description="Disordered" evidence="1">
    <location>
        <begin position="53"/>
        <end position="90"/>
    </location>
</feature>
<feature type="region of interest" description="Disordered" evidence="1">
    <location>
        <begin position="210"/>
        <end position="257"/>
    </location>
</feature>
<name>A0A0N8H5J9_9HYPO</name>
<organism evidence="2 3">
    <name type="scientific">Neonectria ditissima</name>
    <dbReference type="NCBI Taxonomy" id="78410"/>
    <lineage>
        <taxon>Eukaryota</taxon>
        <taxon>Fungi</taxon>
        <taxon>Dikarya</taxon>
        <taxon>Ascomycota</taxon>
        <taxon>Pezizomycotina</taxon>
        <taxon>Sordariomycetes</taxon>
        <taxon>Hypocreomycetidae</taxon>
        <taxon>Hypocreales</taxon>
        <taxon>Nectriaceae</taxon>
        <taxon>Neonectria</taxon>
    </lineage>
</organism>